<reference evidence="10" key="1">
    <citation type="submission" date="2024-07" db="EMBL/GenBank/DDBJ databases">
        <title>Complete genome sequence of Prevotella sp. YM-2024 GTC17262.</title>
        <authorList>
            <person name="Hayashi M."/>
            <person name="Muto Y."/>
            <person name="Tanaka K."/>
            <person name="Niwa H."/>
        </authorList>
    </citation>
    <scope>NUCLEOTIDE SEQUENCE</scope>
    <source>
        <strain evidence="10">GTC17262</strain>
    </source>
</reference>
<dbReference type="InterPro" id="IPR022749">
    <property type="entry name" value="D12N6_MeTrfase_N"/>
</dbReference>
<dbReference type="GO" id="GO:0008170">
    <property type="term" value="F:N-methyltransferase activity"/>
    <property type="evidence" value="ECO:0007669"/>
    <property type="project" value="InterPro"/>
</dbReference>
<keyword evidence="5" id="KW-0949">S-adenosyl-L-methionine</keyword>
<sequence length="579" mass="66739">MAQYSNLHRPDVGFVWNITDIVLRDTFKKSEIGDVILPFVLLRRIDCILEPVNEKVRNQYNQLKDKITMDKLDPALRKIAGHKFYNISRHTLMSLLDDAKNISMNFSNYMSGFNSEVTTIFENFQFDKVVVRLTRNNLLYRMIQEITQLDFSLEAVDNHDMGYVFEELIRIANDQSNEQAGEHFTPRDVIRMMSAILFTPDADSLRHSGIIRSIYDPACGTGGMVNVGKRYILEEICKDSEKPTIVTYGQELNEQSYAIAKSEALVSGENADNIKLGNSFTQDQFATKRFHYIMANPPYGVTWKKDQEFIINESLNPDGRFTAGTPRTSDGQLLFVQHMLSKMESDGSRVGVVTNGSPLFSGGAGSGESNIRKWMIENDWLECIIALPKDLFYNTGIYTYIWFFTNKKKVERIGKVQLINAVDFCTPCTKSLGNKRNDILEEHIQKVLQIYLDFEENEFCKIMPNSDFGQYELTIEQPMRDEDGNVVKRAGKKVPNAKKRDTEKVPLDCNVKQYFAEEVLPYIDSESWIDFARTRTNYEINFTKYFYKFEKKGDLNALKEVIQNREQTILKLVNSIFED</sequence>
<keyword evidence="6" id="KW-0680">Restriction system</keyword>
<evidence type="ECO:0000256" key="7">
    <source>
        <dbReference type="ARBA" id="ARBA00047942"/>
    </source>
</evidence>
<dbReference type="Gene3D" id="3.40.50.150">
    <property type="entry name" value="Vaccinia Virus protein VP39"/>
    <property type="match status" value="1"/>
</dbReference>
<dbReference type="Pfam" id="PF02384">
    <property type="entry name" value="N6_Mtase"/>
    <property type="match status" value="1"/>
</dbReference>
<evidence type="ECO:0000256" key="4">
    <source>
        <dbReference type="ARBA" id="ARBA00022679"/>
    </source>
</evidence>
<dbReference type="REBASE" id="853528">
    <property type="entry name" value="M.Psp262ORF18360P"/>
</dbReference>
<gene>
    <name evidence="10" type="ORF">GTC17262_18360</name>
</gene>
<dbReference type="GO" id="GO:0032259">
    <property type="term" value="P:methylation"/>
    <property type="evidence" value="ECO:0007669"/>
    <property type="project" value="UniProtKB-KW"/>
</dbReference>
<dbReference type="InterPro" id="IPR051537">
    <property type="entry name" value="DNA_Adenine_Mtase"/>
</dbReference>
<proteinExistence type="inferred from homology"/>
<accession>A0AB33JSS9</accession>
<dbReference type="EC" id="2.1.1.72" evidence="2"/>
<dbReference type="Pfam" id="PF12161">
    <property type="entry name" value="HsdM_N"/>
    <property type="match status" value="1"/>
</dbReference>
<dbReference type="PRINTS" id="PR00507">
    <property type="entry name" value="N12N6MTFRASE"/>
</dbReference>
<feature type="domain" description="DNA methylase adenine-specific" evidence="8">
    <location>
        <begin position="158"/>
        <end position="480"/>
    </location>
</feature>
<dbReference type="SUPFAM" id="SSF53335">
    <property type="entry name" value="S-adenosyl-L-methionine-dependent methyltransferases"/>
    <property type="match status" value="1"/>
</dbReference>
<dbReference type="InterPro" id="IPR029063">
    <property type="entry name" value="SAM-dependent_MTases_sf"/>
</dbReference>
<comment type="catalytic activity">
    <reaction evidence="7">
        <text>a 2'-deoxyadenosine in DNA + S-adenosyl-L-methionine = an N(6)-methyl-2'-deoxyadenosine in DNA + S-adenosyl-L-homocysteine + H(+)</text>
        <dbReference type="Rhea" id="RHEA:15197"/>
        <dbReference type="Rhea" id="RHEA-COMP:12418"/>
        <dbReference type="Rhea" id="RHEA-COMP:12419"/>
        <dbReference type="ChEBI" id="CHEBI:15378"/>
        <dbReference type="ChEBI" id="CHEBI:57856"/>
        <dbReference type="ChEBI" id="CHEBI:59789"/>
        <dbReference type="ChEBI" id="CHEBI:90615"/>
        <dbReference type="ChEBI" id="CHEBI:90616"/>
        <dbReference type="EC" id="2.1.1.72"/>
    </reaction>
</comment>
<name>A0AB33JSS9_9BACT</name>
<keyword evidence="4" id="KW-0808">Transferase</keyword>
<dbReference type="PANTHER" id="PTHR42933">
    <property type="entry name" value="SLR6095 PROTEIN"/>
    <property type="match status" value="1"/>
</dbReference>
<feature type="domain" description="N6 adenine-specific DNA methyltransferase N-terminal" evidence="9">
    <location>
        <begin position="14"/>
        <end position="146"/>
    </location>
</feature>
<evidence type="ECO:0000259" key="8">
    <source>
        <dbReference type="Pfam" id="PF02384"/>
    </source>
</evidence>
<dbReference type="PANTHER" id="PTHR42933:SF3">
    <property type="entry name" value="TYPE I RESTRICTION ENZYME MJAVIII METHYLASE SUBUNIT"/>
    <property type="match status" value="1"/>
</dbReference>
<dbReference type="InterPro" id="IPR003356">
    <property type="entry name" value="DNA_methylase_A-5"/>
</dbReference>
<evidence type="ECO:0000313" key="10">
    <source>
        <dbReference type="EMBL" id="BFO81645.1"/>
    </source>
</evidence>
<evidence type="ECO:0000256" key="2">
    <source>
        <dbReference type="ARBA" id="ARBA00011900"/>
    </source>
</evidence>
<keyword evidence="3 10" id="KW-0489">Methyltransferase</keyword>
<comment type="similarity">
    <text evidence="1">Belongs to the N(4)/N(6)-methyltransferase family.</text>
</comment>
<dbReference type="GO" id="GO:0003677">
    <property type="term" value="F:DNA binding"/>
    <property type="evidence" value="ECO:0007669"/>
    <property type="project" value="InterPro"/>
</dbReference>
<evidence type="ECO:0000256" key="6">
    <source>
        <dbReference type="ARBA" id="ARBA00022747"/>
    </source>
</evidence>
<evidence type="ECO:0000256" key="5">
    <source>
        <dbReference type="ARBA" id="ARBA00022691"/>
    </source>
</evidence>
<dbReference type="GO" id="GO:0009307">
    <property type="term" value="P:DNA restriction-modification system"/>
    <property type="evidence" value="ECO:0007669"/>
    <property type="project" value="UniProtKB-KW"/>
</dbReference>
<evidence type="ECO:0000256" key="1">
    <source>
        <dbReference type="ARBA" id="ARBA00006594"/>
    </source>
</evidence>
<evidence type="ECO:0000259" key="9">
    <source>
        <dbReference type="Pfam" id="PF12161"/>
    </source>
</evidence>
<dbReference type="EMBL" id="AP035789">
    <property type="protein sequence ID" value="BFO81645.1"/>
    <property type="molecule type" value="Genomic_DNA"/>
</dbReference>
<dbReference type="AlphaFoldDB" id="A0AB33JSS9"/>
<protein>
    <recommendedName>
        <fullName evidence="2">site-specific DNA-methyltransferase (adenine-specific)</fullName>
        <ecNumber evidence="2">2.1.1.72</ecNumber>
    </recommendedName>
</protein>
<evidence type="ECO:0000256" key="3">
    <source>
        <dbReference type="ARBA" id="ARBA00022603"/>
    </source>
</evidence>
<dbReference type="GO" id="GO:0009007">
    <property type="term" value="F:site-specific DNA-methyltransferase (adenine-specific) activity"/>
    <property type="evidence" value="ECO:0007669"/>
    <property type="project" value="UniProtKB-EC"/>
</dbReference>
<organism evidence="10">
    <name type="scientific">Prevotella sp. GTC17262</name>
    <dbReference type="NCBI Taxonomy" id="3236797"/>
    <lineage>
        <taxon>Bacteria</taxon>
        <taxon>Pseudomonadati</taxon>
        <taxon>Bacteroidota</taxon>
        <taxon>Bacteroidia</taxon>
        <taxon>Bacteroidales</taxon>
        <taxon>Prevotellaceae</taxon>
        <taxon>Prevotella</taxon>
    </lineage>
</organism>